<dbReference type="OrthoDB" id="2113341at2759"/>
<dbReference type="InterPro" id="IPR002016">
    <property type="entry name" value="Haem_peroxidase"/>
</dbReference>
<dbReference type="GO" id="GO:0020037">
    <property type="term" value="F:heme binding"/>
    <property type="evidence" value="ECO:0007669"/>
    <property type="project" value="UniProtKB-UniRule"/>
</dbReference>
<dbReference type="InterPro" id="IPR010255">
    <property type="entry name" value="Haem_peroxidase_sf"/>
</dbReference>
<dbReference type="Pfam" id="PF00141">
    <property type="entry name" value="peroxidase"/>
    <property type="match status" value="1"/>
</dbReference>
<evidence type="ECO:0000256" key="11">
    <source>
        <dbReference type="PIRSR" id="PIRSR600823-2"/>
    </source>
</evidence>
<evidence type="ECO:0000256" key="14">
    <source>
        <dbReference type="PIRSR" id="PIRSR600823-5"/>
    </source>
</evidence>
<keyword evidence="12 15" id="KW-0106">Calcium</keyword>
<dbReference type="PROSITE" id="PS00435">
    <property type="entry name" value="PEROXIDASE_1"/>
    <property type="match status" value="1"/>
</dbReference>
<dbReference type="OMA" id="SKMGAIN"/>
<gene>
    <name evidence="17" type="ORF">C5167_011577</name>
</gene>
<accession>A0A4Y7K3H7</accession>
<reference evidence="17 18" key="1">
    <citation type="journal article" date="2018" name="Science">
        <title>The opium poppy genome and morphinan production.</title>
        <authorList>
            <person name="Guo L."/>
            <person name="Winzer T."/>
            <person name="Yang X."/>
            <person name="Li Y."/>
            <person name="Ning Z."/>
            <person name="He Z."/>
            <person name="Teodor R."/>
            <person name="Lu Y."/>
            <person name="Bowser T.A."/>
            <person name="Graham I.A."/>
            <person name="Ye K."/>
        </authorList>
    </citation>
    <scope>NUCLEOTIDE SEQUENCE [LARGE SCALE GENOMIC DNA]</scope>
    <source>
        <strain evidence="18">cv. HN1</strain>
        <tissue evidence="17">Leaves</tissue>
    </source>
</reference>
<dbReference type="PRINTS" id="PR00461">
    <property type="entry name" value="PLPEROXIDASE"/>
</dbReference>
<evidence type="ECO:0000313" key="17">
    <source>
        <dbReference type="EMBL" id="RZC67884.1"/>
    </source>
</evidence>
<feature type="disulfide bond" evidence="14">
    <location>
        <begin position="207"/>
        <end position="239"/>
    </location>
</feature>
<protein>
    <recommendedName>
        <fullName evidence="3 15">Peroxidase</fullName>
        <ecNumber evidence="3 15">1.11.1.7</ecNumber>
    </recommendedName>
</protein>
<dbReference type="PROSITE" id="PS50873">
    <property type="entry name" value="PEROXIDASE_4"/>
    <property type="match status" value="1"/>
</dbReference>
<evidence type="ECO:0000256" key="13">
    <source>
        <dbReference type="PIRSR" id="PIRSR600823-4"/>
    </source>
</evidence>
<evidence type="ECO:0000256" key="3">
    <source>
        <dbReference type="ARBA" id="ARBA00012313"/>
    </source>
</evidence>
<comment type="similarity">
    <text evidence="2">Belongs to the peroxidase family. Ascorbate peroxidase subfamily.</text>
</comment>
<dbReference type="EC" id="1.11.1.7" evidence="3 15"/>
<evidence type="ECO:0000259" key="16">
    <source>
        <dbReference type="PROSITE" id="PS50873"/>
    </source>
</evidence>
<evidence type="ECO:0000256" key="8">
    <source>
        <dbReference type="ARBA" id="ARBA00023002"/>
    </source>
</evidence>
<keyword evidence="6 12" id="KW-0479">Metal-binding</keyword>
<keyword evidence="5 15" id="KW-0349">Heme</keyword>
<comment type="similarity">
    <text evidence="15">Belongs to the peroxidase family. Classical plant (class III) peroxidase subfamily.</text>
</comment>
<evidence type="ECO:0000313" key="18">
    <source>
        <dbReference type="Proteomes" id="UP000316621"/>
    </source>
</evidence>
<feature type="binding site" evidence="12">
    <location>
        <position position="87"/>
    </location>
    <ligand>
        <name>Ca(2+)</name>
        <dbReference type="ChEBI" id="CHEBI:29108"/>
        <label>1</label>
    </ligand>
</feature>
<dbReference type="GO" id="GO:0005576">
    <property type="term" value="C:extracellular region"/>
    <property type="evidence" value="ECO:0007669"/>
    <property type="project" value="UniProtKB-SubCell"/>
</dbReference>
<evidence type="ECO:0000256" key="5">
    <source>
        <dbReference type="ARBA" id="ARBA00022617"/>
    </source>
</evidence>
<dbReference type="PRINTS" id="PR00458">
    <property type="entry name" value="PEROXIDASE"/>
</dbReference>
<dbReference type="Gramene" id="RZC67884">
    <property type="protein sequence ID" value="RZC67884"/>
    <property type="gene ID" value="C5167_011577"/>
</dbReference>
<proteinExistence type="inferred from homology"/>
<sequence>MVMRRDFYSILFMVVLLVIATMSTVDGAVTVQPTAGLRRKFYKLNGQCPDVEEYIKHQIKLHWMKDRSITAKLLRLTYSDCFVSGCDGSVLLDGPDSERTARQNVALGGFAVIDRIKSVIEQRCPGVVSCADILQLATRDAVHLAGAPSYPLKTGRRDGLVSNKAAVDLPPPSISWEDSLAYFRSKGLDVMDMTTLLGAHTMGSTRCSIIADRLYNFNNTRKPDPNMDISLVNDMKKICPERRKWGEADKFIPLNPENTKYKFDNNYYTRVLNNKAILGVDQQLLFGPDTKQISDIFADGAVGFEDWRRAWALSMNRMGSIGVLTGDQGQIRKHCRFVKK</sequence>
<dbReference type="InterPro" id="IPR000823">
    <property type="entry name" value="Peroxidase_pln"/>
</dbReference>
<dbReference type="GO" id="GO:0140825">
    <property type="term" value="F:lactoperoxidase activity"/>
    <property type="evidence" value="ECO:0007669"/>
    <property type="project" value="UniProtKB-EC"/>
</dbReference>
<evidence type="ECO:0000256" key="2">
    <source>
        <dbReference type="ARBA" id="ARBA00006873"/>
    </source>
</evidence>
<dbReference type="InterPro" id="IPR033905">
    <property type="entry name" value="Secretory_peroxidase"/>
</dbReference>
<evidence type="ECO:0000256" key="6">
    <source>
        <dbReference type="ARBA" id="ARBA00022723"/>
    </source>
</evidence>
<dbReference type="STRING" id="3469.A0A4Y7K3H7"/>
<dbReference type="GO" id="GO:0042744">
    <property type="term" value="P:hydrogen peroxide catabolic process"/>
    <property type="evidence" value="ECO:0007669"/>
    <property type="project" value="UniProtKB-KW"/>
</dbReference>
<dbReference type="GO" id="GO:0046872">
    <property type="term" value="F:metal ion binding"/>
    <property type="evidence" value="ECO:0007669"/>
    <property type="project" value="UniProtKB-UniRule"/>
</dbReference>
<evidence type="ECO:0000256" key="7">
    <source>
        <dbReference type="ARBA" id="ARBA00022729"/>
    </source>
</evidence>
<evidence type="ECO:0000256" key="1">
    <source>
        <dbReference type="ARBA" id="ARBA00000189"/>
    </source>
</evidence>
<dbReference type="Proteomes" id="UP000316621">
    <property type="component" value="Chromosome 6"/>
</dbReference>
<keyword evidence="18" id="KW-1185">Reference proteome</keyword>
<evidence type="ECO:0000256" key="12">
    <source>
        <dbReference type="PIRSR" id="PIRSR600823-3"/>
    </source>
</evidence>
<evidence type="ECO:0000256" key="15">
    <source>
        <dbReference type="RuleBase" id="RU362060"/>
    </source>
</evidence>
<feature type="binding site" description="axial binding residue" evidence="12">
    <location>
        <position position="200"/>
    </location>
    <ligand>
        <name>heme b</name>
        <dbReference type="ChEBI" id="CHEBI:60344"/>
    </ligand>
    <ligandPart>
        <name>Fe</name>
        <dbReference type="ChEBI" id="CHEBI:18248"/>
    </ligandPart>
</feature>
<comment type="catalytic activity">
    <reaction evidence="1 15">
        <text>2 a phenolic donor + H2O2 = 2 a phenolic radical donor + 2 H2O</text>
        <dbReference type="Rhea" id="RHEA:56136"/>
        <dbReference type="ChEBI" id="CHEBI:15377"/>
        <dbReference type="ChEBI" id="CHEBI:16240"/>
        <dbReference type="ChEBI" id="CHEBI:139520"/>
        <dbReference type="ChEBI" id="CHEBI:139521"/>
        <dbReference type="EC" id="1.11.1.7"/>
    </reaction>
</comment>
<dbReference type="FunFam" id="1.10.420.10:FF:000007">
    <property type="entry name" value="Peroxidase"/>
    <property type="match status" value="1"/>
</dbReference>
<comment type="function">
    <text evidence="15">Removal of H(2)O(2), oxidation of toxic reductants, biosynthesis and degradation of lignin, suberization, auxin catabolism, response to environmental stresses such as wounding, pathogen attack and oxidative stress.</text>
</comment>
<comment type="cofactor">
    <cofactor evidence="12 15">
        <name>Ca(2+)</name>
        <dbReference type="ChEBI" id="CHEBI:29108"/>
    </cofactor>
    <text evidence="12 15">Binds 2 calcium ions per subunit.</text>
</comment>
<keyword evidence="7 15" id="KW-0732">Signal</keyword>
<feature type="disulfide bond" evidence="14">
    <location>
        <begin position="81"/>
        <end position="86"/>
    </location>
</feature>
<dbReference type="GO" id="GO:0006979">
    <property type="term" value="P:response to oxidative stress"/>
    <property type="evidence" value="ECO:0007669"/>
    <property type="project" value="UniProtKB-UniRule"/>
</dbReference>
<dbReference type="PANTHER" id="PTHR31235">
    <property type="entry name" value="PEROXIDASE 25-RELATED"/>
    <property type="match status" value="1"/>
</dbReference>
<feature type="site" description="Transition state stabilizer" evidence="13">
    <location>
        <position position="75"/>
    </location>
</feature>
<feature type="binding site" evidence="12">
    <location>
        <position position="80"/>
    </location>
    <ligand>
        <name>Ca(2+)</name>
        <dbReference type="ChEBI" id="CHEBI:29108"/>
        <label>1</label>
    </ligand>
</feature>
<dbReference type="CDD" id="cd00693">
    <property type="entry name" value="secretory_peroxidase"/>
    <property type="match status" value="1"/>
</dbReference>
<keyword evidence="15" id="KW-0964">Secreted</keyword>
<evidence type="ECO:0000256" key="4">
    <source>
        <dbReference type="ARBA" id="ARBA00022559"/>
    </source>
</evidence>
<dbReference type="InterPro" id="IPR019793">
    <property type="entry name" value="Peroxidases_heam-ligand_BS"/>
</dbReference>
<feature type="binding site" evidence="12">
    <location>
        <position position="89"/>
    </location>
    <ligand>
        <name>Ca(2+)</name>
        <dbReference type="ChEBI" id="CHEBI:29108"/>
        <label>1</label>
    </ligand>
</feature>
<keyword evidence="9 12" id="KW-0408">Iron</keyword>
<keyword evidence="4 15" id="KW-0575">Peroxidase</keyword>
<dbReference type="Gene3D" id="1.10.420.10">
    <property type="entry name" value="Peroxidase, domain 2"/>
    <property type="match status" value="1"/>
</dbReference>
<dbReference type="Gene3D" id="1.10.520.10">
    <property type="match status" value="1"/>
</dbReference>
<name>A0A4Y7K3H7_PAPSO</name>
<feature type="binding site" evidence="12">
    <location>
        <position position="98"/>
    </location>
    <ligand>
        <name>Ca(2+)</name>
        <dbReference type="ChEBI" id="CHEBI:29108"/>
        <label>1</label>
    </ligand>
</feature>
<feature type="chain" id="PRO_5021488100" description="Peroxidase" evidence="15">
    <location>
        <begin position="28"/>
        <end position="340"/>
    </location>
</feature>
<dbReference type="AlphaFoldDB" id="A0A4Y7K3H7"/>
<feature type="disulfide bond" evidence="14">
    <location>
        <begin position="130"/>
        <end position="335"/>
    </location>
</feature>
<keyword evidence="8 15" id="KW-0560">Oxidoreductase</keyword>
<feature type="binding site" evidence="12">
    <location>
        <position position="83"/>
    </location>
    <ligand>
        <name>Ca(2+)</name>
        <dbReference type="ChEBI" id="CHEBI:29108"/>
        <label>1</label>
    </ligand>
</feature>
<keyword evidence="10 14" id="KW-1015">Disulfide bond</keyword>
<comment type="subcellular location">
    <subcellularLocation>
        <location evidence="15">Secreted</location>
    </subcellularLocation>
</comment>
<keyword evidence="15" id="KW-0376">Hydrogen peroxide</keyword>
<feature type="binding site" evidence="12">
    <location>
        <position position="264"/>
    </location>
    <ligand>
        <name>Ca(2+)</name>
        <dbReference type="ChEBI" id="CHEBI:29108"/>
        <label>2</label>
    </ligand>
</feature>
<comment type="cofactor">
    <cofactor evidence="12 15">
        <name>heme b</name>
        <dbReference type="ChEBI" id="CHEBI:60344"/>
    </cofactor>
    <text evidence="12 15">Binds 1 heme b (iron(II)-protoporphyrin IX) group per subunit.</text>
</comment>
<feature type="binding site" evidence="12">
    <location>
        <position position="201"/>
    </location>
    <ligand>
        <name>Ca(2+)</name>
        <dbReference type="ChEBI" id="CHEBI:29108"/>
        <label>2</label>
    </ligand>
</feature>
<feature type="signal peptide" evidence="15">
    <location>
        <begin position="1"/>
        <end position="27"/>
    </location>
</feature>
<evidence type="ECO:0000256" key="10">
    <source>
        <dbReference type="ARBA" id="ARBA00023157"/>
    </source>
</evidence>
<dbReference type="SUPFAM" id="SSF48113">
    <property type="entry name" value="Heme-dependent peroxidases"/>
    <property type="match status" value="1"/>
</dbReference>
<feature type="binding site" evidence="12">
    <location>
        <position position="259"/>
    </location>
    <ligand>
        <name>Ca(2+)</name>
        <dbReference type="ChEBI" id="CHEBI:29108"/>
        <label>2</label>
    </ligand>
</feature>
<feature type="binding site" evidence="11">
    <location>
        <position position="170"/>
    </location>
    <ligand>
        <name>substrate</name>
    </ligand>
</feature>
<feature type="domain" description="Plant heme peroxidase family profile" evidence="16">
    <location>
        <begin position="36"/>
        <end position="339"/>
    </location>
</feature>
<evidence type="ECO:0000256" key="9">
    <source>
        <dbReference type="ARBA" id="ARBA00023004"/>
    </source>
</evidence>
<dbReference type="EMBL" id="CM010720">
    <property type="protein sequence ID" value="RZC67884.1"/>
    <property type="molecule type" value="Genomic_DNA"/>
</dbReference>
<feature type="binding site" evidence="12">
    <location>
        <position position="85"/>
    </location>
    <ligand>
        <name>Ca(2+)</name>
        <dbReference type="ChEBI" id="CHEBI:29108"/>
        <label>1</label>
    </ligand>
</feature>
<organism evidence="17 18">
    <name type="scientific">Papaver somniferum</name>
    <name type="common">Opium poppy</name>
    <dbReference type="NCBI Taxonomy" id="3469"/>
    <lineage>
        <taxon>Eukaryota</taxon>
        <taxon>Viridiplantae</taxon>
        <taxon>Streptophyta</taxon>
        <taxon>Embryophyta</taxon>
        <taxon>Tracheophyta</taxon>
        <taxon>Spermatophyta</taxon>
        <taxon>Magnoliopsida</taxon>
        <taxon>Ranunculales</taxon>
        <taxon>Papaveraceae</taxon>
        <taxon>Papaveroideae</taxon>
        <taxon>Papaver</taxon>
    </lineage>
</organism>
<feature type="disulfide bond" evidence="14">
    <location>
        <begin position="48"/>
        <end position="124"/>
    </location>
</feature>